<dbReference type="RefSeq" id="XP_024666795.1">
    <property type="nucleotide sequence ID" value="XM_024811027.1"/>
</dbReference>
<dbReference type="Gene3D" id="2.120.10.80">
    <property type="entry name" value="Kelch-type beta propeller"/>
    <property type="match status" value="1"/>
</dbReference>
<keyword evidence="2" id="KW-1133">Transmembrane helix</keyword>
<keyword evidence="2" id="KW-0812">Transmembrane</keyword>
<gene>
    <name evidence="4" type="ORF">B9G98_04470</name>
</gene>
<feature type="compositionally biased region" description="Polar residues" evidence="1">
    <location>
        <begin position="448"/>
        <end position="464"/>
    </location>
</feature>
<dbReference type="SUPFAM" id="SSF117281">
    <property type="entry name" value="Kelch motif"/>
    <property type="match status" value="1"/>
</dbReference>
<dbReference type="InterPro" id="IPR015915">
    <property type="entry name" value="Kelch-typ_b-propeller"/>
</dbReference>
<sequence length="486" mass="53338">MLFKVASLASLFALTTAAQVVYNSNFTKGFVQDSNGNYFTLSVPIKQISASDVQSLLTPISAPPDNSQLVVTDDGTLMAVWGNEGCKNSPIYISEYSESADSWTQIAQSSGNWYLEGAVVWCDWSADVIYYYGGDCNGKITRDFYGYNVSSGTFGKASASPMPREMAYAQAITLDRTSTVMVGGKANNGWLSMQQVAFWEYKSWTYRSVSDFSGIDSRDSPLVLPLWLATGNEAPVVTQLLVIGGTVNNRAAKPDCVMLEFNNTDGWAWSKTSIDADGSFLTLYDSLVNFQNGVVSMFDGSSNWQKAQVIPIPSATATISPGSYGKSASKFNTASIATLSTVIPVIIIVIALGGGFWWWRKRKQRLTFQPRTAQLSSPDMASIGFDMPPQFSSQFTSPYRSTHNETLDENNSVSDVQFLVSNRRQALRVVNPDAESINDVASHRRNRSGQSHVSGHTRSKSSCSNIIRSETLENPFDDKFDFELKS</sequence>
<feature type="region of interest" description="Disordered" evidence="1">
    <location>
        <begin position="442"/>
        <end position="464"/>
    </location>
</feature>
<keyword evidence="2" id="KW-0472">Membrane</keyword>
<proteinExistence type="predicted"/>
<dbReference type="STRING" id="45607.A0A2T0FPD4"/>
<evidence type="ECO:0000313" key="5">
    <source>
        <dbReference type="Proteomes" id="UP000238350"/>
    </source>
</evidence>
<feature type="chain" id="PRO_5015523724" evidence="3">
    <location>
        <begin position="18"/>
        <end position="486"/>
    </location>
</feature>
<feature type="signal peptide" evidence="3">
    <location>
        <begin position="1"/>
        <end position="17"/>
    </location>
</feature>
<reference evidence="4 5" key="1">
    <citation type="submission" date="2017-04" db="EMBL/GenBank/DDBJ databases">
        <title>Genome sequencing of [Candida] sorbophila.</title>
        <authorList>
            <person name="Ahn J.O."/>
        </authorList>
    </citation>
    <scope>NUCLEOTIDE SEQUENCE [LARGE SCALE GENOMIC DNA]</scope>
    <source>
        <strain evidence="4 5">DS02</strain>
    </source>
</reference>
<dbReference type="OrthoDB" id="3980762at2759"/>
<comment type="caution">
    <text evidence="4">The sequence shown here is derived from an EMBL/GenBank/DDBJ whole genome shotgun (WGS) entry which is preliminary data.</text>
</comment>
<evidence type="ECO:0000313" key="4">
    <source>
        <dbReference type="EMBL" id="PRT56850.1"/>
    </source>
</evidence>
<name>A0A2T0FPD4_9ASCO</name>
<feature type="transmembrane region" description="Helical" evidence="2">
    <location>
        <begin position="336"/>
        <end position="359"/>
    </location>
</feature>
<keyword evidence="5" id="KW-1185">Reference proteome</keyword>
<keyword evidence="3" id="KW-0732">Signal</keyword>
<dbReference type="GeneID" id="36518218"/>
<accession>A0A2T0FPD4</accession>
<dbReference type="AlphaFoldDB" id="A0A2T0FPD4"/>
<dbReference type="EMBL" id="NDIQ01000022">
    <property type="protein sequence ID" value="PRT56850.1"/>
    <property type="molecule type" value="Genomic_DNA"/>
</dbReference>
<evidence type="ECO:0000256" key="2">
    <source>
        <dbReference type="SAM" id="Phobius"/>
    </source>
</evidence>
<protein>
    <submittedName>
        <fullName evidence="4">Uncharacterized protein</fullName>
    </submittedName>
</protein>
<organism evidence="4 5">
    <name type="scientific">Wickerhamiella sorbophila</name>
    <dbReference type="NCBI Taxonomy" id="45607"/>
    <lineage>
        <taxon>Eukaryota</taxon>
        <taxon>Fungi</taxon>
        <taxon>Dikarya</taxon>
        <taxon>Ascomycota</taxon>
        <taxon>Saccharomycotina</taxon>
        <taxon>Dipodascomycetes</taxon>
        <taxon>Dipodascales</taxon>
        <taxon>Trichomonascaceae</taxon>
        <taxon>Wickerhamiella</taxon>
    </lineage>
</organism>
<evidence type="ECO:0000256" key="3">
    <source>
        <dbReference type="SAM" id="SignalP"/>
    </source>
</evidence>
<evidence type="ECO:0000256" key="1">
    <source>
        <dbReference type="SAM" id="MobiDB-lite"/>
    </source>
</evidence>
<dbReference type="Proteomes" id="UP000238350">
    <property type="component" value="Unassembled WGS sequence"/>
</dbReference>